<evidence type="ECO:0000313" key="3">
    <source>
        <dbReference type="RefSeq" id="XP_010484877.1"/>
    </source>
</evidence>
<feature type="compositionally biased region" description="Basic and acidic residues" evidence="1">
    <location>
        <begin position="213"/>
        <end position="224"/>
    </location>
</feature>
<dbReference type="GeneID" id="104763169"/>
<feature type="compositionally biased region" description="Gly residues" evidence="1">
    <location>
        <begin position="184"/>
        <end position="199"/>
    </location>
</feature>
<dbReference type="PANTHER" id="PTHR47481:SF10">
    <property type="entry name" value="COPIA-LIKE POLYPROTEIN_RETROTRANSPOSON"/>
    <property type="match status" value="1"/>
</dbReference>
<feature type="region of interest" description="Disordered" evidence="1">
    <location>
        <begin position="176"/>
        <end position="236"/>
    </location>
</feature>
<dbReference type="RefSeq" id="XP_010484877.1">
    <property type="nucleotide sequence ID" value="XM_010486575.1"/>
</dbReference>
<sequence>MTTTESFSSAPLSISQVVTLKLIESNYLLWKNQFESFLSPQLLLGYVNGSISRLETTRSVTGVVGVTIEPNPDFTKWVRNDQLVVAWIFSSLSEPALRVVYGMQSSQEVSTALANKFNRVSTTRKFELQNRLRVCIKLGRTMEEYLSELKQIFDQLDSIGFPMTDLEKIHASSVTPQSSYFDRGGSGNRGGRSGGGYKGRGNYSTRGRGFQQHGRDTPGQDGQHKMTGSSKPTCQISGKYGHSAHDCYNRFNEDYVQQQATVLAAMRIFEGNGLTNGTEWLPDSGSTAHITNSTANLQQIS</sequence>
<evidence type="ECO:0000256" key="1">
    <source>
        <dbReference type="SAM" id="MobiDB-lite"/>
    </source>
</evidence>
<evidence type="ECO:0000313" key="2">
    <source>
        <dbReference type="Proteomes" id="UP000694864"/>
    </source>
</evidence>
<proteinExistence type="predicted"/>
<protein>
    <submittedName>
        <fullName evidence="3">Uncharacterized protein LOC104763169</fullName>
    </submittedName>
</protein>
<feature type="compositionally biased region" description="Polar residues" evidence="1">
    <location>
        <begin position="226"/>
        <end position="236"/>
    </location>
</feature>
<name>A0ABM0XET3_CAMSA</name>
<organism evidence="2 3">
    <name type="scientific">Camelina sativa</name>
    <name type="common">False flax</name>
    <name type="synonym">Myagrum sativum</name>
    <dbReference type="NCBI Taxonomy" id="90675"/>
    <lineage>
        <taxon>Eukaryota</taxon>
        <taxon>Viridiplantae</taxon>
        <taxon>Streptophyta</taxon>
        <taxon>Embryophyta</taxon>
        <taxon>Tracheophyta</taxon>
        <taxon>Spermatophyta</taxon>
        <taxon>Magnoliopsida</taxon>
        <taxon>eudicotyledons</taxon>
        <taxon>Gunneridae</taxon>
        <taxon>Pentapetalae</taxon>
        <taxon>rosids</taxon>
        <taxon>malvids</taxon>
        <taxon>Brassicales</taxon>
        <taxon>Brassicaceae</taxon>
        <taxon>Camelineae</taxon>
        <taxon>Camelina</taxon>
    </lineage>
</organism>
<dbReference type="Pfam" id="PF14223">
    <property type="entry name" value="Retrotran_gag_2"/>
    <property type="match status" value="1"/>
</dbReference>
<gene>
    <name evidence="3" type="primary">LOC104763169</name>
</gene>
<dbReference type="Proteomes" id="UP000694864">
    <property type="component" value="Chromosome 18"/>
</dbReference>
<reference evidence="3" key="2">
    <citation type="submission" date="2025-08" db="UniProtKB">
        <authorList>
            <consortium name="RefSeq"/>
        </authorList>
    </citation>
    <scope>IDENTIFICATION</scope>
    <source>
        <tissue evidence="3">Leaf</tissue>
    </source>
</reference>
<reference evidence="2" key="1">
    <citation type="journal article" date="2014" name="Nat. Commun.">
        <title>The emerging biofuel crop Camelina sativa retains a highly undifferentiated hexaploid genome structure.</title>
        <authorList>
            <person name="Kagale S."/>
            <person name="Koh C."/>
            <person name="Nixon J."/>
            <person name="Bollina V."/>
            <person name="Clarke W.E."/>
            <person name="Tuteja R."/>
            <person name="Spillane C."/>
            <person name="Robinson S.J."/>
            <person name="Links M.G."/>
            <person name="Clarke C."/>
            <person name="Higgins E.E."/>
            <person name="Huebert T."/>
            <person name="Sharpe A.G."/>
            <person name="Parkin I.A."/>
        </authorList>
    </citation>
    <scope>NUCLEOTIDE SEQUENCE [LARGE SCALE GENOMIC DNA]</scope>
    <source>
        <strain evidence="2">cv. DH55</strain>
    </source>
</reference>
<dbReference type="PANTHER" id="PTHR47481">
    <property type="match status" value="1"/>
</dbReference>
<accession>A0ABM0XET3</accession>
<keyword evidence="2" id="KW-1185">Reference proteome</keyword>